<dbReference type="EMBL" id="CACRTZ010000034">
    <property type="protein sequence ID" value="VYU69582.1"/>
    <property type="molecule type" value="Genomic_DNA"/>
</dbReference>
<sequence length="549" mass="60552">MKVNWLNCIIFITTVLGGTHINAAINKQIYPDAPTRKYVFVENNNDDNYFVTPGVVGQRDPRMTGSNRWTGLKYNGSGLVYQQSLGYIDNGYNAALAANWMFDMWLDNSPASYPLLGLRCINWYTGCNMNTSLIPPQTTDEKGFYGVKVPSGGAKWMHGMMADSFYQFLQQVPVGGSFSTTINTCTTSIQYDASSGARCIDQSTGIWYAVKVTHQKGGHLRLENTNALTEVFINSDGVPIIGEGNGECRTMTIGTRSGLGCKMVKYTLQSSGINNTYIHIFPAINNTTLLSAISYGDLQFSLNGNSWRALNGTASYYTYNDLTSSDSIYVFFSSNFFKQMVRLGISDMNTAEFLNFRFYNADVPESGWYEFSTSSEIIIKPRDFGISIISDEYTSAPKKEGNVGYGEPSLDFGYIVTTSAKTAADEVLVKVKGPSKVIRGISYCLFSSPDDTVKVAFPATLSFTSQSGKVKSWSAGCDDTWHDMTDALWSATPWNDISGDVGLMNKANVKFSILMNNPVSLRTVEKDGWFGEVSASGEIHVQATWRDIN</sequence>
<protein>
    <recommendedName>
        <fullName evidence="2">Fimbrial adhesin EcpD</fullName>
    </recommendedName>
</protein>
<evidence type="ECO:0000313" key="1">
    <source>
        <dbReference type="EMBL" id="VYU69582.1"/>
    </source>
</evidence>
<dbReference type="OrthoDB" id="6490804at2"/>
<reference evidence="1" key="1">
    <citation type="submission" date="2019-11" db="EMBL/GenBank/DDBJ databases">
        <authorList>
            <person name="Feng L."/>
        </authorList>
    </citation>
    <scope>NUCLEOTIDE SEQUENCE</scope>
    <source>
        <strain evidence="1">EMassiliensisLFYP7</strain>
    </source>
</reference>
<organism evidence="1">
    <name type="scientific">Phytobacter massiliensis</name>
    <dbReference type="NCBI Taxonomy" id="1485952"/>
    <lineage>
        <taxon>Bacteria</taxon>
        <taxon>Pseudomonadati</taxon>
        <taxon>Pseudomonadota</taxon>
        <taxon>Gammaproteobacteria</taxon>
        <taxon>Enterobacterales</taxon>
        <taxon>Enterobacteriaceae</taxon>
        <taxon>Phytobacter</taxon>
    </lineage>
</organism>
<evidence type="ECO:0008006" key="2">
    <source>
        <dbReference type="Google" id="ProtNLM"/>
    </source>
</evidence>
<accession>A0A6N3GZR6</accession>
<dbReference type="AlphaFoldDB" id="A0A6N3GZR6"/>
<dbReference type="RefSeq" id="WP_044185993.1">
    <property type="nucleotide sequence ID" value="NZ_CABKSF010000009.1"/>
</dbReference>
<name>A0A6N3GZR6_9ENTR</name>
<proteinExistence type="predicted"/>
<gene>
    <name evidence="1" type="ORF">EMLFYP7_00263</name>
</gene>